<sequence>MSETGVAKKTKQKSPIIEYNGLKYLRIPIKTHLITDKDDIVEVVANYTKDLAQKGDFVVVSESATAITQGRAIPVDSIKPCWLARFLSRYVKKVSYGIGLGSPETMEMAIREVGVIRILIAAVIGFIGKLLGRSGDFYRVAGMQAALIDGAADYVIPPYNRYVILGPREPWNVARKIKEATGLEAAIVDVNDIGGSWAIGVTDGLDKRLVEQVLRDNPLGQSREQTPIGLVRLIRDEEIEAASGSM</sequence>
<evidence type="ECO:0000313" key="2">
    <source>
        <dbReference type="EMBL" id="QSQ08833.1"/>
    </source>
</evidence>
<evidence type="ECO:0000313" key="3">
    <source>
        <dbReference type="Proteomes" id="UP000662904"/>
    </source>
</evidence>
<reference evidence="2" key="1">
    <citation type="submission" date="2020-07" db="EMBL/GenBank/DDBJ databases">
        <title>Koleobacter methoxysyntrophicus gen. nov., sp. nov., a novel anaerobic bacterium isolated from deep subsurface oil field and proposal of Koleobacterales ord. nov. in the phylum Firmicutes.</title>
        <authorList>
            <person name="Sakamoto S."/>
            <person name="Tamaki H."/>
        </authorList>
    </citation>
    <scope>NUCLEOTIDE SEQUENCE</scope>
    <source>
        <strain evidence="2">NRmbB1</strain>
    </source>
</reference>
<name>A0A8A0RKR7_9FIRM</name>
<organism evidence="2 3">
    <name type="scientific">Koleobacter methoxysyntrophicus</name>
    <dbReference type="NCBI Taxonomy" id="2751313"/>
    <lineage>
        <taxon>Bacteria</taxon>
        <taxon>Bacillati</taxon>
        <taxon>Bacillota</taxon>
        <taxon>Clostridia</taxon>
        <taxon>Koleobacterales</taxon>
        <taxon>Koleobacteraceae</taxon>
        <taxon>Koleobacter</taxon>
    </lineage>
</organism>
<dbReference type="SUPFAM" id="SSF144010">
    <property type="entry name" value="CofE-like"/>
    <property type="match status" value="1"/>
</dbReference>
<dbReference type="Proteomes" id="UP000662904">
    <property type="component" value="Chromosome"/>
</dbReference>
<dbReference type="Pfam" id="PF01996">
    <property type="entry name" value="F420_ligase"/>
    <property type="match status" value="1"/>
</dbReference>
<dbReference type="Gene3D" id="3.30.1330.100">
    <property type="entry name" value="CofE-like"/>
    <property type="match status" value="1"/>
</dbReference>
<proteinExistence type="predicted"/>
<keyword evidence="3" id="KW-1185">Reference proteome</keyword>
<dbReference type="EMBL" id="CP059066">
    <property type="protein sequence ID" value="QSQ08833.1"/>
    <property type="molecule type" value="Genomic_DNA"/>
</dbReference>
<dbReference type="KEGG" id="kme:H0A61_01178"/>
<gene>
    <name evidence="2" type="ORF">H0A61_01178</name>
</gene>
<feature type="domain" description="Coenzyme F420:L-glutamate ligase-like" evidence="1">
    <location>
        <begin position="29"/>
        <end position="181"/>
    </location>
</feature>
<dbReference type="AlphaFoldDB" id="A0A8A0RKR7"/>
<dbReference type="InterPro" id="IPR002847">
    <property type="entry name" value="F420-0_gamma-glut_ligase-dom"/>
</dbReference>
<protein>
    <recommendedName>
        <fullName evidence="1">Coenzyme F420:L-glutamate ligase-like domain-containing protein</fullName>
    </recommendedName>
</protein>
<evidence type="ECO:0000259" key="1">
    <source>
        <dbReference type="Pfam" id="PF01996"/>
    </source>
</evidence>
<accession>A0A8A0RKR7</accession>
<dbReference type="RefSeq" id="WP_206709036.1">
    <property type="nucleotide sequence ID" value="NZ_CP059066.1"/>
</dbReference>